<sequence length="223" mass="22555">MTTVGFIHTVADLAGRFEQLVAPAAVRTVHAADPSLLRRAIDVGVDEDLHRRVASHAAHLAACGADAVLVTCSSIGETVTTAAEAAGVPVLRVDAAMAREAVTRARTAGGRIAVLATVSSTLGPTGRLVQAEADRAGGGIIVTPEVVAGAADARSAGDHDDHDRRVRDAVARVAGSADVVVLAQASMAAALEGAEPPVPVLTSPVSGVADLLAVVQQDKPRPR</sequence>
<dbReference type="Proteomes" id="UP001597277">
    <property type="component" value="Unassembled WGS sequence"/>
</dbReference>
<proteinExistence type="predicted"/>
<name>A0ABW4L6L2_9MICO</name>
<dbReference type="InterPro" id="IPR015942">
    <property type="entry name" value="Asp/Glu/hydantoin_racemase"/>
</dbReference>
<comment type="caution">
    <text evidence="1">The sequence shown here is derived from an EMBL/GenBank/DDBJ whole genome shotgun (WGS) entry which is preliminary data.</text>
</comment>
<dbReference type="Pfam" id="PF01177">
    <property type="entry name" value="Asp_Glu_race"/>
    <property type="match status" value="1"/>
</dbReference>
<organism evidence="1 2">
    <name type="scientific">Georgenia deserti</name>
    <dbReference type="NCBI Taxonomy" id="2093781"/>
    <lineage>
        <taxon>Bacteria</taxon>
        <taxon>Bacillati</taxon>
        <taxon>Actinomycetota</taxon>
        <taxon>Actinomycetes</taxon>
        <taxon>Micrococcales</taxon>
        <taxon>Bogoriellaceae</taxon>
        <taxon>Georgenia</taxon>
    </lineage>
</organism>
<keyword evidence="2" id="KW-1185">Reference proteome</keyword>
<reference evidence="2" key="1">
    <citation type="journal article" date="2019" name="Int. J. Syst. Evol. Microbiol.">
        <title>The Global Catalogue of Microorganisms (GCM) 10K type strain sequencing project: providing services to taxonomists for standard genome sequencing and annotation.</title>
        <authorList>
            <consortium name="The Broad Institute Genomics Platform"/>
            <consortium name="The Broad Institute Genome Sequencing Center for Infectious Disease"/>
            <person name="Wu L."/>
            <person name="Ma J."/>
        </authorList>
    </citation>
    <scope>NUCLEOTIDE SEQUENCE [LARGE SCALE GENOMIC DNA]</scope>
    <source>
        <strain evidence="2">JCM 17130</strain>
    </source>
</reference>
<protein>
    <submittedName>
        <fullName evidence="1">Aspartate/glutamate racemase family protein</fullName>
    </submittedName>
</protein>
<evidence type="ECO:0000313" key="1">
    <source>
        <dbReference type="EMBL" id="MFD1719208.1"/>
    </source>
</evidence>
<gene>
    <name evidence="1" type="ORF">ACFSE6_15300</name>
</gene>
<dbReference type="RefSeq" id="WP_388009007.1">
    <property type="nucleotide sequence ID" value="NZ_JBHUEE010000008.1"/>
</dbReference>
<evidence type="ECO:0000313" key="2">
    <source>
        <dbReference type="Proteomes" id="UP001597277"/>
    </source>
</evidence>
<accession>A0ABW4L6L2</accession>
<dbReference type="EMBL" id="JBHUEE010000008">
    <property type="protein sequence ID" value="MFD1719208.1"/>
    <property type="molecule type" value="Genomic_DNA"/>
</dbReference>